<dbReference type="RefSeq" id="WP_245915564.1">
    <property type="nucleotide sequence ID" value="NZ_BFAY01000011.1"/>
</dbReference>
<feature type="repeat" description="ANK" evidence="3">
    <location>
        <begin position="612"/>
        <end position="644"/>
    </location>
</feature>
<dbReference type="PROSITE" id="PS50088">
    <property type="entry name" value="ANK_REPEAT"/>
    <property type="match status" value="4"/>
</dbReference>
<evidence type="ECO:0000313" key="5">
    <source>
        <dbReference type="EMBL" id="GBF39526.1"/>
    </source>
</evidence>
<dbReference type="Pfam" id="PF00023">
    <property type="entry name" value="Ank"/>
    <property type="match status" value="1"/>
</dbReference>
<feature type="repeat" description="ANK" evidence="3">
    <location>
        <begin position="678"/>
        <end position="708"/>
    </location>
</feature>
<evidence type="ECO:0000256" key="4">
    <source>
        <dbReference type="SAM" id="Phobius"/>
    </source>
</evidence>
<dbReference type="Pfam" id="PF12796">
    <property type="entry name" value="Ank_2"/>
    <property type="match status" value="1"/>
</dbReference>
<organism evidence="5 6">
    <name type="scientific">Leptospira johnsonii</name>
    <dbReference type="NCBI Taxonomy" id="1917820"/>
    <lineage>
        <taxon>Bacteria</taxon>
        <taxon>Pseudomonadati</taxon>
        <taxon>Spirochaetota</taxon>
        <taxon>Spirochaetia</taxon>
        <taxon>Leptospirales</taxon>
        <taxon>Leptospiraceae</taxon>
        <taxon>Leptospira</taxon>
    </lineage>
</organism>
<dbReference type="PROSITE" id="PS50297">
    <property type="entry name" value="ANK_REP_REGION"/>
    <property type="match status" value="4"/>
</dbReference>
<gene>
    <name evidence="5" type="ORF">LPTSP1_25280</name>
</gene>
<dbReference type="SMART" id="SM00248">
    <property type="entry name" value="ANK"/>
    <property type="match status" value="5"/>
</dbReference>
<feature type="repeat" description="ANK" evidence="3">
    <location>
        <begin position="645"/>
        <end position="677"/>
    </location>
</feature>
<dbReference type="SUPFAM" id="SSF48403">
    <property type="entry name" value="Ankyrin repeat"/>
    <property type="match status" value="1"/>
</dbReference>
<accession>A0A2P2D4F4</accession>
<evidence type="ECO:0000256" key="1">
    <source>
        <dbReference type="ARBA" id="ARBA00022737"/>
    </source>
</evidence>
<sequence>MGNEVVKPWSRDVGTPRKTSFRFVGIPTKGVILRVAFIKIASIILIFLLSGSELFSKESSVQKIYIHKLKLENGVPKYLESRFRNGIINSILKNFEGKFNIADDESLAALLKQVELNQKLNCSDEICMKQIADAIDADELISGTIFLSNKGYKINLRSQKRDSVALTYTIKTSFDLEFPEYQIDYYSSEAGRKLIDPRYAINFAAAFPGAIEKVEFPSFKVQDDKTGEINVLNFKIEDQSAKSFIETIRPKLSKADDLVKEKLYERSIPEYVETLNALEQRLSDRSKTEMSNYLKNIRGKISNSYFLIYKDKFSEMDLSAQKGGEISFLKRLSEEYKDLKKEYTTKTPSSFRLSEFEKALDDRIEKLNFLIFGLQEKEGDRLYADFDFTGAILNYRSVRNELIKLRSGPESSALKSRVERKILTSETTGRSYLQSKLSGLYQSLEKSFLAEALESDPDRKKNYIEKIGEGFKQILEILARSEFVSEEQIKYFNHFRTKAAPQVGKNLFDQETADLLLHEGIDKKSRTQVDTCVKLGANPNSIHSDSGKNAAQRLAESDTILISPDSLKILRNSIKTDTSLDSDFFESVRQRKIDDINRFVLRGSDPNTKDYLDNTPLHKSAGFGYYEVSSFLLQIGAELNSKNGEGETPLHRAVLHGFYELCTLFLRSGADPNATRNDGMTPLHLAVQFPEITRLLLQRGSDLNLKNDEGWTPVHKAAESGHPESLKLLIQAGARVNEKDNIGWTPMDWAVQKNRYENPNIVKILKKAGAECQVNCVE</sequence>
<keyword evidence="6" id="KW-1185">Reference proteome</keyword>
<evidence type="ECO:0000256" key="2">
    <source>
        <dbReference type="ARBA" id="ARBA00023043"/>
    </source>
</evidence>
<evidence type="ECO:0000313" key="6">
    <source>
        <dbReference type="Proteomes" id="UP000245076"/>
    </source>
</evidence>
<proteinExistence type="predicted"/>
<dbReference type="EMBL" id="BFAY01000011">
    <property type="protein sequence ID" value="GBF39526.1"/>
    <property type="molecule type" value="Genomic_DNA"/>
</dbReference>
<dbReference type="AlphaFoldDB" id="A0A2P2D4F4"/>
<dbReference type="PRINTS" id="PR01415">
    <property type="entry name" value="ANKYRIN"/>
</dbReference>
<protein>
    <submittedName>
        <fullName evidence="5">Ankyrin repeat protein</fullName>
    </submittedName>
</protein>
<dbReference type="PANTHER" id="PTHR24171:SF9">
    <property type="entry name" value="ANKYRIN REPEAT DOMAIN-CONTAINING PROTEIN 39"/>
    <property type="match status" value="1"/>
</dbReference>
<keyword evidence="1" id="KW-0677">Repeat</keyword>
<keyword evidence="4" id="KW-1133">Transmembrane helix</keyword>
<dbReference type="Proteomes" id="UP000245076">
    <property type="component" value="Unassembled WGS sequence"/>
</dbReference>
<dbReference type="InterPro" id="IPR036770">
    <property type="entry name" value="Ankyrin_rpt-contain_sf"/>
</dbReference>
<keyword evidence="4" id="KW-0472">Membrane</keyword>
<reference evidence="5 6" key="1">
    <citation type="submission" date="2018-02" db="EMBL/GenBank/DDBJ databases">
        <title>Novel Leptospira species isolated from soil and water in Japan.</title>
        <authorList>
            <person name="Nakao R."/>
            <person name="Masuzawa T."/>
        </authorList>
    </citation>
    <scope>NUCLEOTIDE SEQUENCE [LARGE SCALE GENOMIC DNA]</scope>
    <source>
        <strain evidence="5 6">E8</strain>
    </source>
</reference>
<name>A0A2P2D4F4_9LEPT</name>
<dbReference type="PANTHER" id="PTHR24171">
    <property type="entry name" value="ANKYRIN REPEAT DOMAIN-CONTAINING PROTEIN 39-RELATED"/>
    <property type="match status" value="1"/>
</dbReference>
<keyword evidence="2 3" id="KW-0040">ANK repeat</keyword>
<feature type="transmembrane region" description="Helical" evidence="4">
    <location>
        <begin position="31"/>
        <end position="50"/>
    </location>
</feature>
<feature type="repeat" description="ANK" evidence="3">
    <location>
        <begin position="709"/>
        <end position="741"/>
    </location>
</feature>
<comment type="caution">
    <text evidence="5">The sequence shown here is derived from an EMBL/GenBank/DDBJ whole genome shotgun (WGS) entry which is preliminary data.</text>
</comment>
<dbReference type="Gene3D" id="1.25.40.20">
    <property type="entry name" value="Ankyrin repeat-containing domain"/>
    <property type="match status" value="2"/>
</dbReference>
<keyword evidence="4" id="KW-0812">Transmembrane</keyword>
<dbReference type="InterPro" id="IPR002110">
    <property type="entry name" value="Ankyrin_rpt"/>
</dbReference>
<evidence type="ECO:0000256" key="3">
    <source>
        <dbReference type="PROSITE-ProRule" id="PRU00023"/>
    </source>
</evidence>